<name>A0A251RVI6_HELAN</name>
<feature type="transmembrane region" description="Helical" evidence="6">
    <location>
        <begin position="311"/>
        <end position="330"/>
    </location>
</feature>
<dbReference type="EMBL" id="CM007905">
    <property type="protein sequence ID" value="OTF90485.1"/>
    <property type="molecule type" value="Genomic_DNA"/>
</dbReference>
<evidence type="ECO:0000313" key="9">
    <source>
        <dbReference type="EMBL" id="OTF90485.1"/>
    </source>
</evidence>
<dbReference type="AlphaFoldDB" id="A0A251RVI6"/>
<dbReference type="Gramene" id="mRNA:HanXRQr2_Chr08g0332501">
    <property type="protein sequence ID" value="mRNA:HanXRQr2_Chr08g0332501"/>
    <property type="gene ID" value="HanXRQr2_Chr08g0332501"/>
</dbReference>
<gene>
    <name evidence="9" type="ORF">HannXRQ_Chr16g0500151</name>
    <name evidence="8" type="ORF">HanXRQr2_Chr08g0332501</name>
</gene>
<organism evidence="9 10">
    <name type="scientific">Helianthus annuus</name>
    <name type="common">Common sunflower</name>
    <dbReference type="NCBI Taxonomy" id="4232"/>
    <lineage>
        <taxon>Eukaryota</taxon>
        <taxon>Viridiplantae</taxon>
        <taxon>Streptophyta</taxon>
        <taxon>Embryophyta</taxon>
        <taxon>Tracheophyta</taxon>
        <taxon>Spermatophyta</taxon>
        <taxon>Magnoliopsida</taxon>
        <taxon>eudicotyledons</taxon>
        <taxon>Gunneridae</taxon>
        <taxon>Pentapetalae</taxon>
        <taxon>asterids</taxon>
        <taxon>campanulids</taxon>
        <taxon>Asterales</taxon>
        <taxon>Asteraceae</taxon>
        <taxon>Asteroideae</taxon>
        <taxon>Heliantheae alliance</taxon>
        <taxon>Heliantheae</taxon>
        <taxon>Helianthus</taxon>
    </lineage>
</organism>
<evidence type="ECO:0000256" key="6">
    <source>
        <dbReference type="RuleBase" id="RU363077"/>
    </source>
</evidence>
<feature type="domain" description="EamA" evidence="7">
    <location>
        <begin position="189"/>
        <end position="328"/>
    </location>
</feature>
<comment type="similarity">
    <text evidence="2 6">Belongs to the drug/metabolite transporter (DMT) superfamily. Plant drug/metabolite exporter (P-DME) (TC 2.A.7.4) family.</text>
</comment>
<reference evidence="8 10" key="1">
    <citation type="journal article" date="2017" name="Nature">
        <title>The sunflower genome provides insights into oil metabolism, flowering and Asterid evolution.</title>
        <authorList>
            <person name="Badouin H."/>
            <person name="Gouzy J."/>
            <person name="Grassa C.J."/>
            <person name="Murat F."/>
            <person name="Staton S.E."/>
            <person name="Cottret L."/>
            <person name="Lelandais-Briere C."/>
            <person name="Owens G.L."/>
            <person name="Carrere S."/>
            <person name="Mayjonade B."/>
            <person name="Legrand L."/>
            <person name="Gill N."/>
            <person name="Kane N.C."/>
            <person name="Bowers J.E."/>
            <person name="Hubner S."/>
            <person name="Bellec A."/>
            <person name="Berard A."/>
            <person name="Berges H."/>
            <person name="Blanchet N."/>
            <person name="Boniface M.C."/>
            <person name="Brunel D."/>
            <person name="Catrice O."/>
            <person name="Chaidir N."/>
            <person name="Claudel C."/>
            <person name="Donnadieu C."/>
            <person name="Faraut T."/>
            <person name="Fievet G."/>
            <person name="Helmstetter N."/>
            <person name="King M."/>
            <person name="Knapp S.J."/>
            <person name="Lai Z."/>
            <person name="Le Paslier M.C."/>
            <person name="Lippi Y."/>
            <person name="Lorenzon L."/>
            <person name="Mandel J.R."/>
            <person name="Marage G."/>
            <person name="Marchand G."/>
            <person name="Marquand E."/>
            <person name="Bret-Mestries E."/>
            <person name="Morien E."/>
            <person name="Nambeesan S."/>
            <person name="Nguyen T."/>
            <person name="Pegot-Espagnet P."/>
            <person name="Pouilly N."/>
            <person name="Raftis F."/>
            <person name="Sallet E."/>
            <person name="Schiex T."/>
            <person name="Thomas J."/>
            <person name="Vandecasteele C."/>
            <person name="Vares D."/>
            <person name="Vear F."/>
            <person name="Vautrin S."/>
            <person name="Crespi M."/>
            <person name="Mangin B."/>
            <person name="Burke J.M."/>
            <person name="Salse J."/>
            <person name="Munos S."/>
            <person name="Vincourt P."/>
            <person name="Rieseberg L.H."/>
            <person name="Langlade N.B."/>
        </authorList>
    </citation>
    <scope>NUCLEOTIDE SEQUENCE [LARGE SCALE GENOMIC DNA]</scope>
    <source>
        <strain evidence="10">cv. SF193</strain>
        <tissue evidence="8">Leaves</tissue>
    </source>
</reference>
<feature type="transmembrane region" description="Helical" evidence="6">
    <location>
        <begin position="9"/>
        <end position="28"/>
    </location>
</feature>
<reference evidence="8" key="3">
    <citation type="submission" date="2020-06" db="EMBL/GenBank/DDBJ databases">
        <title>Helianthus annuus Genome sequencing and assembly Release 2.</title>
        <authorList>
            <person name="Gouzy J."/>
            <person name="Langlade N."/>
            <person name="Munos S."/>
        </authorList>
    </citation>
    <scope>NUCLEOTIDE SEQUENCE</scope>
    <source>
        <tissue evidence="8">Leaves</tissue>
    </source>
</reference>
<feature type="transmembrane region" description="Helical" evidence="6">
    <location>
        <begin position="140"/>
        <end position="158"/>
    </location>
</feature>
<feature type="transmembrane region" description="Helical" evidence="6">
    <location>
        <begin position="77"/>
        <end position="97"/>
    </location>
</feature>
<evidence type="ECO:0000259" key="7">
    <source>
        <dbReference type="Pfam" id="PF00892"/>
    </source>
</evidence>
<evidence type="ECO:0000256" key="3">
    <source>
        <dbReference type="ARBA" id="ARBA00022692"/>
    </source>
</evidence>
<proteinExistence type="inferred from homology"/>
<dbReference type="EMBL" id="MNCJ02000323">
    <property type="protein sequence ID" value="KAF5794826.1"/>
    <property type="molecule type" value="Genomic_DNA"/>
</dbReference>
<dbReference type="InterPro" id="IPR030184">
    <property type="entry name" value="WAT1-related"/>
</dbReference>
<dbReference type="Proteomes" id="UP000215914">
    <property type="component" value="Chromosome 16"/>
</dbReference>
<keyword evidence="3 6" id="KW-0812">Transmembrane</keyword>
<feature type="transmembrane region" description="Helical" evidence="6">
    <location>
        <begin position="48"/>
        <end position="65"/>
    </location>
</feature>
<feature type="transmembrane region" description="Helical" evidence="6">
    <location>
        <begin position="192"/>
        <end position="212"/>
    </location>
</feature>
<evidence type="ECO:0000256" key="4">
    <source>
        <dbReference type="ARBA" id="ARBA00022989"/>
    </source>
</evidence>
<dbReference type="OrthoDB" id="1728340at2759"/>
<evidence type="ECO:0000313" key="8">
    <source>
        <dbReference type="EMBL" id="KAF5794826.1"/>
    </source>
</evidence>
<dbReference type="InterPro" id="IPR037185">
    <property type="entry name" value="EmrE-like"/>
</dbReference>
<protein>
    <recommendedName>
        <fullName evidence="6">WAT1-related protein</fullName>
    </recommendedName>
</protein>
<comment type="subcellular location">
    <subcellularLocation>
        <location evidence="1 6">Membrane</location>
        <topology evidence="1 6">Multi-pass membrane protein</topology>
    </subcellularLocation>
</comment>
<dbReference type="SUPFAM" id="SSF103481">
    <property type="entry name" value="Multidrug resistance efflux transporter EmrE"/>
    <property type="match status" value="2"/>
</dbReference>
<feature type="transmembrane region" description="Helical" evidence="6">
    <location>
        <begin position="284"/>
        <end position="305"/>
    </location>
</feature>
<dbReference type="InterPro" id="IPR000620">
    <property type="entry name" value="EamA_dom"/>
</dbReference>
<feature type="transmembrane region" description="Helical" evidence="6">
    <location>
        <begin position="109"/>
        <end position="128"/>
    </location>
</feature>
<dbReference type="PANTHER" id="PTHR31218">
    <property type="entry name" value="WAT1-RELATED PROTEIN"/>
    <property type="match status" value="1"/>
</dbReference>
<dbReference type="InParanoid" id="A0A251RVI6"/>
<dbReference type="GO" id="GO:0022857">
    <property type="term" value="F:transmembrane transporter activity"/>
    <property type="evidence" value="ECO:0007669"/>
    <property type="project" value="InterPro"/>
</dbReference>
<dbReference type="OMA" id="ASVWSIN"/>
<dbReference type="Pfam" id="PF00892">
    <property type="entry name" value="EamA"/>
    <property type="match status" value="2"/>
</dbReference>
<keyword evidence="5 6" id="KW-0472">Membrane</keyword>
<keyword evidence="4 6" id="KW-1133">Transmembrane helix</keyword>
<evidence type="ECO:0000256" key="2">
    <source>
        <dbReference type="ARBA" id="ARBA00007635"/>
    </source>
</evidence>
<evidence type="ECO:0000256" key="1">
    <source>
        <dbReference type="ARBA" id="ARBA00004141"/>
    </source>
</evidence>
<sequence length="362" mass="39869">MSIESFKRVYVCTKPYLFMIFLQASYGLNGLVIKCALNKGLNHYTFSVYKNAFAALFIGPFAFFLERKIRPKMTISIFLKIMLLGLLGPVIDQNLLFGGMKFTTVTFAAAMRNIVPVITFVMALIVRLETVKMKSLHSQGKILGTLVTVGGAMMMTLIRGPSIRFPWTNDHTLHHQTSVNTFNTQDQLKGSLMVTASCFSWASFLIVQALTLKSYPAELSFATLVCMIGALEGSLLVVVAERANASVWSINWDIKLLAEIYSGILCSGCAYYISGVVMQDKGPVFVAVFSPLGLVFVAILGSTILAEKLNLGSVLGAVIIVFGLYLVLWGKCKDQNRQDQESSIAQQQCDEHEDSDVKTQCC</sequence>
<feature type="domain" description="EamA" evidence="7">
    <location>
        <begin position="15"/>
        <end position="155"/>
    </location>
</feature>
<dbReference type="GO" id="GO:0005886">
    <property type="term" value="C:plasma membrane"/>
    <property type="evidence" value="ECO:0000318"/>
    <property type="project" value="GO_Central"/>
</dbReference>
<accession>A0A251RVI6</accession>
<feature type="transmembrane region" description="Helical" evidence="6">
    <location>
        <begin position="219"/>
        <end position="240"/>
    </location>
</feature>
<reference evidence="9" key="2">
    <citation type="submission" date="2017-02" db="EMBL/GenBank/DDBJ databases">
        <title>Sunflower complete genome.</title>
        <authorList>
            <person name="Langlade N."/>
            <person name="Munos S."/>
        </authorList>
    </citation>
    <scope>NUCLEOTIDE SEQUENCE [LARGE SCALE GENOMIC DNA]</scope>
    <source>
        <tissue evidence="9">Leaves</tissue>
    </source>
</reference>
<feature type="transmembrane region" description="Helical" evidence="6">
    <location>
        <begin position="260"/>
        <end position="277"/>
    </location>
</feature>
<evidence type="ECO:0000313" key="10">
    <source>
        <dbReference type="Proteomes" id="UP000215914"/>
    </source>
</evidence>
<keyword evidence="10" id="KW-1185">Reference proteome</keyword>
<evidence type="ECO:0000256" key="5">
    <source>
        <dbReference type="ARBA" id="ARBA00023136"/>
    </source>
</evidence>